<reference evidence="2 5" key="2">
    <citation type="submission" date="2020-08" db="EMBL/GenBank/DDBJ databases">
        <title>Genomic Encyclopedia of Type Strains, Phase IV (KMG-IV): sequencing the most valuable type-strain genomes for metagenomic binning, comparative biology and taxonomic classification.</title>
        <authorList>
            <person name="Goeker M."/>
        </authorList>
    </citation>
    <scope>NUCLEOTIDE SEQUENCE [LARGE SCALE GENOMIC DNA]</scope>
    <source>
        <strain evidence="2 5">DSM 100021</strain>
    </source>
</reference>
<reference evidence="3 4" key="1">
    <citation type="submission" date="2016-09" db="EMBL/GenBank/DDBJ databases">
        <title>Rhizobium oryziradicis sp. nov., isolated from the root of rice.</title>
        <authorList>
            <person name="Zhao J."/>
            <person name="Zhang X."/>
        </authorList>
    </citation>
    <scope>NUCLEOTIDE SEQUENCE [LARGE SCALE GENOMIC DNA]</scope>
    <source>
        <strain evidence="3 4">14971</strain>
    </source>
</reference>
<dbReference type="RefSeq" id="WP_075612699.1">
    <property type="nucleotide sequence ID" value="NZ_JACIED010000007.1"/>
</dbReference>
<dbReference type="NCBIfam" id="TIGR01985">
    <property type="entry name" value="phasin_2"/>
    <property type="match status" value="1"/>
</dbReference>
<gene>
    <name evidence="3" type="ORF">BJF91_02720</name>
    <name evidence="2" type="ORF">GGQ71_004461</name>
</gene>
<dbReference type="InterPro" id="IPR010234">
    <property type="entry name" value="Phasin_subfam-2"/>
</dbReference>
<protein>
    <submittedName>
        <fullName evidence="3">Phasin</fullName>
    </submittedName>
</protein>
<comment type="caution">
    <text evidence="3">The sequence shown here is derived from an EMBL/GenBank/DDBJ whole genome shotgun (WGS) entry which is preliminary data.</text>
</comment>
<organism evidence="3 4">
    <name type="scientific">Allorhizobium taibaishanense</name>
    <dbReference type="NCBI Taxonomy" id="887144"/>
    <lineage>
        <taxon>Bacteria</taxon>
        <taxon>Pseudomonadati</taxon>
        <taxon>Pseudomonadota</taxon>
        <taxon>Alphaproteobacteria</taxon>
        <taxon>Hyphomicrobiales</taxon>
        <taxon>Rhizobiaceae</taxon>
        <taxon>Rhizobium/Agrobacterium group</taxon>
        <taxon>Allorhizobium</taxon>
    </lineage>
</organism>
<evidence type="ECO:0000313" key="4">
    <source>
        <dbReference type="Proteomes" id="UP000185598"/>
    </source>
</evidence>
<dbReference type="EMBL" id="MKIN01000016">
    <property type="protein sequence ID" value="OLP52168.1"/>
    <property type="molecule type" value="Genomic_DNA"/>
</dbReference>
<feature type="domain" description="Phasin" evidence="1">
    <location>
        <begin position="41"/>
        <end position="137"/>
    </location>
</feature>
<dbReference type="Pfam" id="PF09361">
    <property type="entry name" value="Phasin_2"/>
    <property type="match status" value="1"/>
</dbReference>
<name>A0A1Q9ABC7_9HYPH</name>
<dbReference type="EMBL" id="JACIED010000007">
    <property type="protein sequence ID" value="MBB4010163.1"/>
    <property type="molecule type" value="Genomic_DNA"/>
</dbReference>
<keyword evidence="4" id="KW-1185">Reference proteome</keyword>
<evidence type="ECO:0000313" key="2">
    <source>
        <dbReference type="EMBL" id="MBB4010163.1"/>
    </source>
</evidence>
<proteinExistence type="predicted"/>
<dbReference type="AlphaFoldDB" id="A0A1Q9ABC7"/>
<dbReference type="Proteomes" id="UP000185598">
    <property type="component" value="Unassembled WGS sequence"/>
</dbReference>
<dbReference type="Proteomes" id="UP000544107">
    <property type="component" value="Unassembled WGS sequence"/>
</dbReference>
<accession>A0A1Q9ABC7</accession>
<dbReference type="STRING" id="887144.BJF91_02720"/>
<sequence length="149" mass="15785">MATAKTTNTFNAAAFDPAKISDSLREFTEKGAAQSKEAYAKMKAAAEDASKTVEATLQSAQSGTVELSLKAIDALRTNAELSLSHMEALMGVKSIAELVELQTAFIRKQAEVTVEQAKAMQETVKKVAETVAKPGKEAAEKAMSGFKLG</sequence>
<evidence type="ECO:0000259" key="1">
    <source>
        <dbReference type="Pfam" id="PF09361"/>
    </source>
</evidence>
<evidence type="ECO:0000313" key="5">
    <source>
        <dbReference type="Proteomes" id="UP000544107"/>
    </source>
</evidence>
<dbReference type="OrthoDB" id="8479257at2"/>
<evidence type="ECO:0000313" key="3">
    <source>
        <dbReference type="EMBL" id="OLP52168.1"/>
    </source>
</evidence>
<dbReference type="InterPro" id="IPR018968">
    <property type="entry name" value="Phasin"/>
</dbReference>